<evidence type="ECO:0000256" key="9">
    <source>
        <dbReference type="HAMAP-Rule" id="MF_00237"/>
    </source>
</evidence>
<keyword evidence="7 9" id="KW-0811">Translocation</keyword>
<keyword evidence="6 9" id="KW-1133">Transmembrane helix</keyword>
<dbReference type="InterPro" id="IPR018448">
    <property type="entry name" value="TatB"/>
</dbReference>
<comment type="subunit">
    <text evidence="9">The Tat system comprises two distinct complexes: a TatABC complex, containing multiple copies of TatA, TatB and TatC subunits, and a separate TatA complex, containing only TatA subunits. Substrates initially bind to the TatABC complex, which probably triggers association of the separate TatA complex to form the active translocon.</text>
</comment>
<dbReference type="NCBIfam" id="TIGR01410">
    <property type="entry name" value="tatB"/>
    <property type="match status" value="1"/>
</dbReference>
<reference evidence="11 12" key="1">
    <citation type="submission" date="2017-02" db="EMBL/GenBank/DDBJ databases">
        <title>Acinetobacter sp. ANC 4945, whole genome shotgun sequencing project.</title>
        <authorList>
            <person name="Radolfova-Krizova L."/>
            <person name="Al Atrouni A."/>
            <person name="Nemec A."/>
        </authorList>
    </citation>
    <scope>NUCLEOTIDE SEQUENCE [LARGE SCALE GENOMIC DNA]</scope>
    <source>
        <strain evidence="11 12">ANC 4945</strain>
    </source>
</reference>
<keyword evidence="3 9" id="KW-1003">Cell membrane</keyword>
<dbReference type="GO" id="GO:0008320">
    <property type="term" value="F:protein transmembrane transporter activity"/>
    <property type="evidence" value="ECO:0007669"/>
    <property type="project" value="UniProtKB-UniRule"/>
</dbReference>
<dbReference type="Pfam" id="PF02416">
    <property type="entry name" value="TatA_B_E"/>
    <property type="match status" value="1"/>
</dbReference>
<keyword evidence="4 9" id="KW-0812">Transmembrane</keyword>
<dbReference type="PANTHER" id="PTHR33162:SF1">
    <property type="entry name" value="SEC-INDEPENDENT PROTEIN TRANSLOCASE PROTEIN TATA, CHLOROPLASTIC"/>
    <property type="match status" value="1"/>
</dbReference>
<name>A0A1T1H3T6_9GAMM</name>
<organism evidence="11 12">
    <name type="scientific">Acinetobacter amyesii</name>
    <dbReference type="NCBI Taxonomy" id="2942470"/>
    <lineage>
        <taxon>Bacteria</taxon>
        <taxon>Pseudomonadati</taxon>
        <taxon>Pseudomonadota</taxon>
        <taxon>Gammaproteobacteria</taxon>
        <taxon>Moraxellales</taxon>
        <taxon>Moraxellaceae</taxon>
        <taxon>Acinetobacter</taxon>
    </lineage>
</organism>
<sequence length="158" mass="18166">MLNIGISELLVFSIIALIVLGPEKLPEGIRFAGKWYGKVKRLISNVQTDIDRELRMSELREEMQKEMQRIQQLEARMQAQMNELQQTQHPIEQTAQKQQEAVLPDNKNLSPRYQYIERGQSTIFAVATPQMKKKHEIKTDQAPTLSSTDALAEYQVAV</sequence>
<keyword evidence="2 9" id="KW-0813">Transport</keyword>
<keyword evidence="10" id="KW-0175">Coiled coil</keyword>
<evidence type="ECO:0000313" key="11">
    <source>
        <dbReference type="EMBL" id="OOV84516.1"/>
    </source>
</evidence>
<dbReference type="GO" id="GO:0033281">
    <property type="term" value="C:TAT protein transport complex"/>
    <property type="evidence" value="ECO:0007669"/>
    <property type="project" value="UniProtKB-UniRule"/>
</dbReference>
<evidence type="ECO:0000256" key="7">
    <source>
        <dbReference type="ARBA" id="ARBA00023010"/>
    </source>
</evidence>
<dbReference type="Gene3D" id="1.20.5.3310">
    <property type="match status" value="1"/>
</dbReference>
<keyword evidence="8 9" id="KW-0472">Membrane</keyword>
<evidence type="ECO:0000256" key="4">
    <source>
        <dbReference type="ARBA" id="ARBA00022692"/>
    </source>
</evidence>
<evidence type="ECO:0000256" key="6">
    <source>
        <dbReference type="ARBA" id="ARBA00022989"/>
    </source>
</evidence>
<evidence type="ECO:0000256" key="8">
    <source>
        <dbReference type="ARBA" id="ARBA00023136"/>
    </source>
</evidence>
<dbReference type="PANTHER" id="PTHR33162">
    <property type="entry name" value="SEC-INDEPENDENT PROTEIN TRANSLOCASE PROTEIN TATA, CHLOROPLASTIC"/>
    <property type="match status" value="1"/>
</dbReference>
<dbReference type="HAMAP" id="MF_00237">
    <property type="entry name" value="TatB"/>
    <property type="match status" value="1"/>
</dbReference>
<evidence type="ECO:0000313" key="12">
    <source>
        <dbReference type="Proteomes" id="UP000191160"/>
    </source>
</evidence>
<comment type="caution">
    <text evidence="11">The sequence shown here is derived from an EMBL/GenBank/DDBJ whole genome shotgun (WGS) entry which is preliminary data.</text>
</comment>
<evidence type="ECO:0000256" key="2">
    <source>
        <dbReference type="ARBA" id="ARBA00022448"/>
    </source>
</evidence>
<gene>
    <name evidence="9" type="primary">tatB</name>
    <name evidence="11" type="ORF">B1202_06000</name>
</gene>
<accession>A0A1T1H3T6</accession>
<comment type="similarity">
    <text evidence="9">Belongs to the TatB family.</text>
</comment>
<dbReference type="Proteomes" id="UP000191160">
    <property type="component" value="Unassembled WGS sequence"/>
</dbReference>
<evidence type="ECO:0000256" key="3">
    <source>
        <dbReference type="ARBA" id="ARBA00022475"/>
    </source>
</evidence>
<dbReference type="AlphaFoldDB" id="A0A1T1H3T6"/>
<dbReference type="InterPro" id="IPR003369">
    <property type="entry name" value="TatA/B/E"/>
</dbReference>
<feature type="coiled-coil region" evidence="10">
    <location>
        <begin position="56"/>
        <end position="87"/>
    </location>
</feature>
<keyword evidence="12" id="KW-1185">Reference proteome</keyword>
<evidence type="ECO:0000256" key="1">
    <source>
        <dbReference type="ARBA" id="ARBA00004167"/>
    </source>
</evidence>
<evidence type="ECO:0000256" key="5">
    <source>
        <dbReference type="ARBA" id="ARBA00022927"/>
    </source>
</evidence>
<keyword evidence="5 9" id="KW-0653">Protein transport</keyword>
<comment type="subcellular location">
    <subcellularLocation>
        <location evidence="9">Cell membrane</location>
        <topology evidence="9">Single-pass membrane protein</topology>
    </subcellularLocation>
    <subcellularLocation>
        <location evidence="1">Membrane</location>
        <topology evidence="1">Single-pass membrane protein</topology>
    </subcellularLocation>
</comment>
<comment type="function">
    <text evidence="9">Part of the twin-arginine translocation (Tat) system that transports large folded proteins containing a characteristic twin-arginine motif in their signal peptide across membranes. Together with TatC, TatB is part of a receptor directly interacting with Tat signal peptides. TatB may form an oligomeric binding site that transiently accommodates folded Tat precursor proteins before their translocation.</text>
</comment>
<dbReference type="PRINTS" id="PR01506">
    <property type="entry name" value="TATBPROTEIN"/>
</dbReference>
<evidence type="ECO:0000256" key="10">
    <source>
        <dbReference type="SAM" id="Coils"/>
    </source>
</evidence>
<dbReference type="RefSeq" id="WP_078189674.1">
    <property type="nucleotide sequence ID" value="NZ_JAMCOZ010000006.1"/>
</dbReference>
<dbReference type="EMBL" id="MVKX01000003">
    <property type="protein sequence ID" value="OOV84516.1"/>
    <property type="molecule type" value="Genomic_DNA"/>
</dbReference>
<protein>
    <recommendedName>
        <fullName evidence="9">Sec-independent protein translocase protein TatB</fullName>
    </recommendedName>
</protein>
<dbReference type="GO" id="GO:0043953">
    <property type="term" value="P:protein transport by the Tat complex"/>
    <property type="evidence" value="ECO:0007669"/>
    <property type="project" value="UniProtKB-UniRule"/>
</dbReference>
<proteinExistence type="inferred from homology"/>